<accession>A0A6L2M2K2</accession>
<sequence length="295" mass="33341">KSDNSLSYSDNSLPEFETFSDHTEETRSGSTTAHANNSLLEYDSFCFKIAPDQGSTTAHANNSLLEYDSLCFKIAPDQGRLASVVMNNIYDNLTNDPLLEAVDLFLVSDNSIPPEFLSNDSLSLPENESSSFDHHDDPSFPRPPPEPPDVEIFFEPDSNQRENEDKVFKLGILSYLLVSHQDKTTSDFSENPMMMYGSNDSLSLPENESSSFDHHDDPSFPRPPPEPPDVEIFFEPDSNQRENEDKVFKPGILSYLLVSHRDKTTFDFSENPMMMYGRDIPLLVVLDLHTIPMDK</sequence>
<organism evidence="2">
    <name type="scientific">Tanacetum cinerariifolium</name>
    <name type="common">Dalmatian daisy</name>
    <name type="synonym">Chrysanthemum cinerariifolium</name>
    <dbReference type="NCBI Taxonomy" id="118510"/>
    <lineage>
        <taxon>Eukaryota</taxon>
        <taxon>Viridiplantae</taxon>
        <taxon>Streptophyta</taxon>
        <taxon>Embryophyta</taxon>
        <taxon>Tracheophyta</taxon>
        <taxon>Spermatophyta</taxon>
        <taxon>Magnoliopsida</taxon>
        <taxon>eudicotyledons</taxon>
        <taxon>Gunneridae</taxon>
        <taxon>Pentapetalae</taxon>
        <taxon>asterids</taxon>
        <taxon>campanulids</taxon>
        <taxon>Asterales</taxon>
        <taxon>Asteraceae</taxon>
        <taxon>Asteroideae</taxon>
        <taxon>Anthemideae</taxon>
        <taxon>Anthemidinae</taxon>
        <taxon>Tanacetum</taxon>
    </lineage>
</organism>
<comment type="caution">
    <text evidence="2">The sequence shown here is derived from an EMBL/GenBank/DDBJ whole genome shotgun (WGS) entry which is preliminary data.</text>
</comment>
<evidence type="ECO:0000313" key="2">
    <source>
        <dbReference type="EMBL" id="GEU68233.1"/>
    </source>
</evidence>
<feature type="compositionally biased region" description="Polar residues" evidence="1">
    <location>
        <begin position="118"/>
        <end position="128"/>
    </location>
</feature>
<evidence type="ECO:0008006" key="3">
    <source>
        <dbReference type="Google" id="ProtNLM"/>
    </source>
</evidence>
<dbReference type="EMBL" id="BKCJ010005710">
    <property type="protein sequence ID" value="GEU68233.1"/>
    <property type="molecule type" value="Genomic_DNA"/>
</dbReference>
<dbReference type="AlphaFoldDB" id="A0A6L2M2K2"/>
<reference evidence="2" key="1">
    <citation type="journal article" date="2019" name="Sci. Rep.">
        <title>Draft genome of Tanacetum cinerariifolium, the natural source of mosquito coil.</title>
        <authorList>
            <person name="Yamashiro T."/>
            <person name="Shiraishi A."/>
            <person name="Satake H."/>
            <person name="Nakayama K."/>
        </authorList>
    </citation>
    <scope>NUCLEOTIDE SEQUENCE</scope>
</reference>
<feature type="region of interest" description="Disordered" evidence="1">
    <location>
        <begin position="186"/>
        <end position="231"/>
    </location>
</feature>
<feature type="region of interest" description="Disordered" evidence="1">
    <location>
        <begin position="1"/>
        <end position="32"/>
    </location>
</feature>
<feature type="compositionally biased region" description="Polar residues" evidence="1">
    <location>
        <begin position="198"/>
        <end position="208"/>
    </location>
</feature>
<proteinExistence type="predicted"/>
<name>A0A6L2M2K2_TANCI</name>
<feature type="region of interest" description="Disordered" evidence="1">
    <location>
        <begin position="118"/>
        <end position="154"/>
    </location>
</feature>
<feature type="non-terminal residue" evidence="2">
    <location>
        <position position="1"/>
    </location>
</feature>
<gene>
    <name evidence="2" type="ORF">Tci_040211</name>
</gene>
<evidence type="ECO:0000256" key="1">
    <source>
        <dbReference type="SAM" id="MobiDB-lite"/>
    </source>
</evidence>
<feature type="compositionally biased region" description="Low complexity" evidence="1">
    <location>
        <begin position="1"/>
        <end position="13"/>
    </location>
</feature>
<protein>
    <recommendedName>
        <fullName evidence="3">Reverse transcriptase domain-containing protein</fullName>
    </recommendedName>
</protein>